<evidence type="ECO:0000313" key="4">
    <source>
        <dbReference type="EMBL" id="QDU71168.1"/>
    </source>
</evidence>
<dbReference type="KEGG" id="mcad:Pan265_10170"/>
<accession>A0A518BW19</accession>
<dbReference type="PANTHER" id="PTHR33231">
    <property type="entry name" value="30S RIBOSOMAL PROTEIN"/>
    <property type="match status" value="1"/>
</dbReference>
<dbReference type="CDD" id="cd00552">
    <property type="entry name" value="RaiA"/>
    <property type="match status" value="1"/>
</dbReference>
<dbReference type="InterPro" id="IPR050574">
    <property type="entry name" value="HPF/YfiA_ribosome-assoc"/>
</dbReference>
<evidence type="ECO:0000313" key="5">
    <source>
        <dbReference type="Proteomes" id="UP000320386"/>
    </source>
</evidence>
<dbReference type="OrthoDB" id="9794975at2"/>
<dbReference type="AlphaFoldDB" id="A0A518BW19"/>
<reference evidence="4 5" key="1">
    <citation type="submission" date="2019-02" db="EMBL/GenBank/DDBJ databases">
        <title>Deep-cultivation of Planctomycetes and their phenomic and genomic characterization uncovers novel biology.</title>
        <authorList>
            <person name="Wiegand S."/>
            <person name="Jogler M."/>
            <person name="Boedeker C."/>
            <person name="Pinto D."/>
            <person name="Vollmers J."/>
            <person name="Rivas-Marin E."/>
            <person name="Kohn T."/>
            <person name="Peeters S.H."/>
            <person name="Heuer A."/>
            <person name="Rast P."/>
            <person name="Oberbeckmann S."/>
            <person name="Bunk B."/>
            <person name="Jeske O."/>
            <person name="Meyerdierks A."/>
            <person name="Storesund J.E."/>
            <person name="Kallscheuer N."/>
            <person name="Luecker S."/>
            <person name="Lage O.M."/>
            <person name="Pohl T."/>
            <person name="Merkel B.J."/>
            <person name="Hornburger P."/>
            <person name="Mueller R.-W."/>
            <person name="Bruemmer F."/>
            <person name="Labrenz M."/>
            <person name="Spormann A.M."/>
            <person name="Op den Camp H."/>
            <person name="Overmann J."/>
            <person name="Amann R."/>
            <person name="Jetten M.S.M."/>
            <person name="Mascher T."/>
            <person name="Medema M.H."/>
            <person name="Devos D.P."/>
            <person name="Kaster A.-K."/>
            <person name="Ovreas L."/>
            <person name="Rohde M."/>
            <person name="Galperin M.Y."/>
            <person name="Jogler C."/>
        </authorList>
    </citation>
    <scope>NUCLEOTIDE SEQUENCE [LARGE SCALE GENOMIC DNA]</scope>
    <source>
        <strain evidence="4 5">Pan265</strain>
    </source>
</reference>
<dbReference type="InterPro" id="IPR036567">
    <property type="entry name" value="RHF-like"/>
</dbReference>
<comment type="subunit">
    <text evidence="2">Associates exclusively with 100S ribosomes, which are dimers of 70S ribosomes.</text>
</comment>
<dbReference type="PANTHER" id="PTHR33231:SF1">
    <property type="entry name" value="30S RIBOSOMAL PROTEIN"/>
    <property type="match status" value="1"/>
</dbReference>
<proteinExistence type="predicted"/>
<protein>
    <recommendedName>
        <fullName evidence="3">Ribosome hibernation promoting factor</fullName>
    </recommendedName>
</protein>
<dbReference type="RefSeq" id="WP_145445301.1">
    <property type="nucleotide sequence ID" value="NZ_CP036280.1"/>
</dbReference>
<keyword evidence="1" id="KW-0810">Translation regulation</keyword>
<dbReference type="NCBIfam" id="TIGR00741">
    <property type="entry name" value="yfiA"/>
    <property type="match status" value="1"/>
</dbReference>
<dbReference type="InterPro" id="IPR003489">
    <property type="entry name" value="RHF/RaiA"/>
</dbReference>
<evidence type="ECO:0000256" key="1">
    <source>
        <dbReference type="ARBA" id="ARBA00022845"/>
    </source>
</evidence>
<dbReference type="EMBL" id="CP036280">
    <property type="protein sequence ID" value="QDU71168.1"/>
    <property type="molecule type" value="Genomic_DNA"/>
</dbReference>
<dbReference type="Gene3D" id="3.30.160.100">
    <property type="entry name" value="Ribosome hibernation promotion factor-like"/>
    <property type="match status" value="1"/>
</dbReference>
<sequence>MDIIVTGKHLDVTEPIRDYAEQRLEKITRYYDRASKAEVILGKEESTGYAVEIIVHVDHHEHFVAEDDGDDLYKCIDLATDKAARQVHDYKEKVRSHKG</sequence>
<dbReference type="SUPFAM" id="SSF69754">
    <property type="entry name" value="Ribosome binding protein Y (YfiA homologue)"/>
    <property type="match status" value="1"/>
</dbReference>
<name>A0A518BW19_9BACT</name>
<evidence type="ECO:0000256" key="3">
    <source>
        <dbReference type="ARBA" id="ARBA00041148"/>
    </source>
</evidence>
<keyword evidence="5" id="KW-1185">Reference proteome</keyword>
<dbReference type="GO" id="GO:0043024">
    <property type="term" value="F:ribosomal small subunit binding"/>
    <property type="evidence" value="ECO:0007669"/>
    <property type="project" value="TreeGrafter"/>
</dbReference>
<dbReference type="GO" id="GO:0022627">
    <property type="term" value="C:cytosolic small ribosomal subunit"/>
    <property type="evidence" value="ECO:0007669"/>
    <property type="project" value="TreeGrafter"/>
</dbReference>
<organism evidence="4 5">
    <name type="scientific">Mucisphaera calidilacus</name>
    <dbReference type="NCBI Taxonomy" id="2527982"/>
    <lineage>
        <taxon>Bacteria</taxon>
        <taxon>Pseudomonadati</taxon>
        <taxon>Planctomycetota</taxon>
        <taxon>Phycisphaerae</taxon>
        <taxon>Phycisphaerales</taxon>
        <taxon>Phycisphaeraceae</taxon>
        <taxon>Mucisphaera</taxon>
    </lineage>
</organism>
<evidence type="ECO:0000256" key="2">
    <source>
        <dbReference type="ARBA" id="ARBA00038695"/>
    </source>
</evidence>
<dbReference type="Pfam" id="PF02482">
    <property type="entry name" value="Ribosomal_S30AE"/>
    <property type="match status" value="1"/>
</dbReference>
<dbReference type="GO" id="GO:0045900">
    <property type="term" value="P:negative regulation of translational elongation"/>
    <property type="evidence" value="ECO:0007669"/>
    <property type="project" value="TreeGrafter"/>
</dbReference>
<dbReference type="Proteomes" id="UP000320386">
    <property type="component" value="Chromosome"/>
</dbReference>
<gene>
    <name evidence="4" type="primary">hpf</name>
    <name evidence="4" type="ORF">Pan265_10170</name>
</gene>